<reference evidence="3" key="1">
    <citation type="submission" date="2014-01" db="EMBL/GenBank/DDBJ databases">
        <authorList>
            <person name="Aslett M."/>
        </authorList>
    </citation>
    <scope>NUCLEOTIDE SEQUENCE</scope>
</reference>
<feature type="region of interest" description="Disordered" evidence="1">
    <location>
        <begin position="393"/>
        <end position="424"/>
    </location>
</feature>
<accession>A0A077ZFQ5</accession>
<dbReference type="EMBL" id="HG806325">
    <property type="protein sequence ID" value="CDW58393.1"/>
    <property type="molecule type" value="Genomic_DNA"/>
</dbReference>
<dbReference type="PANTHER" id="PTHR31781:SF1">
    <property type="entry name" value="PROTEIN UNC-80 HOMOLOG"/>
    <property type="match status" value="1"/>
</dbReference>
<dbReference type="GO" id="GO:0030424">
    <property type="term" value="C:axon"/>
    <property type="evidence" value="ECO:0007669"/>
    <property type="project" value="TreeGrafter"/>
</dbReference>
<gene>
    <name evidence="3" type="ORF">TTRE_0000670301</name>
</gene>
<name>A0A077ZFQ5_TRITR</name>
<dbReference type="Pfam" id="PF15778">
    <property type="entry name" value="UNC80_N"/>
    <property type="match status" value="1"/>
</dbReference>
<evidence type="ECO:0000313" key="4">
    <source>
        <dbReference type="Proteomes" id="UP000030665"/>
    </source>
</evidence>
<organism evidence="3 4">
    <name type="scientific">Trichuris trichiura</name>
    <name type="common">Whipworm</name>
    <name type="synonym">Trichocephalus trichiurus</name>
    <dbReference type="NCBI Taxonomy" id="36087"/>
    <lineage>
        <taxon>Eukaryota</taxon>
        <taxon>Metazoa</taxon>
        <taxon>Ecdysozoa</taxon>
        <taxon>Nematoda</taxon>
        <taxon>Enoplea</taxon>
        <taxon>Dorylaimia</taxon>
        <taxon>Trichinellida</taxon>
        <taxon>Trichuridae</taxon>
        <taxon>Trichuris</taxon>
    </lineage>
</organism>
<dbReference type="Proteomes" id="UP000030665">
    <property type="component" value="Unassembled WGS sequence"/>
</dbReference>
<reference evidence="3" key="2">
    <citation type="submission" date="2014-03" db="EMBL/GenBank/DDBJ databases">
        <title>The whipworm genome and dual-species transcriptomics of an intimate host-pathogen interaction.</title>
        <authorList>
            <person name="Foth B.J."/>
            <person name="Tsai I.J."/>
            <person name="Reid A.J."/>
            <person name="Bancroft A.J."/>
            <person name="Nichol S."/>
            <person name="Tracey A."/>
            <person name="Holroyd N."/>
            <person name="Cotton J.A."/>
            <person name="Stanley E.J."/>
            <person name="Zarowiecki M."/>
            <person name="Liu J.Z."/>
            <person name="Huckvale T."/>
            <person name="Cooper P.J."/>
            <person name="Grencis R.K."/>
            <person name="Berriman M."/>
        </authorList>
    </citation>
    <scope>NUCLEOTIDE SEQUENCE [LARGE SCALE GENOMIC DNA]</scope>
</reference>
<feature type="non-terminal residue" evidence="3">
    <location>
        <position position="424"/>
    </location>
</feature>
<keyword evidence="4" id="KW-1185">Reference proteome</keyword>
<dbReference type="OrthoDB" id="5584001at2759"/>
<sequence length="424" mass="46619">MVTSPDLLERKKETNEGRCVPLPVQTFLWRQTNPFLGPKIGKLHEASCVTFERVVVQNILHGLSPNLSEAIKSIPRWRFVSTAFPHIVHCCAALLSERLDSEQPGRLSQSLQKMLYVLHWLVFDSAIECADSENGSLDEQLSGQEDLLEQYLLPMHSIQLFVYMLIPLIYCVNQADIAENIRLEGGLSLWEALWNYQQPDVLCFASPVKPKSSQLMCLPMLRRAMQPSIAGKNIYMGGKQSSLKTAPPEQEAIQVVKPLPEAAKPQEGSSDAVEFSDRAPLVQLREICENNWSSDDATSPVSYTHYETVCEVCDSVIYPSEISDAHCQCNGKPAQTSITNGGDVDVATPLAAEDMERTPTGGCLVSSLGTFPQTKISSPVETADQIDSIPQKEAVKNAQADSTKQAACSPKHASMPWENGDGTS</sequence>
<evidence type="ECO:0000313" key="3">
    <source>
        <dbReference type="EMBL" id="CDW58393.1"/>
    </source>
</evidence>
<evidence type="ECO:0000259" key="2">
    <source>
        <dbReference type="Pfam" id="PF15778"/>
    </source>
</evidence>
<dbReference type="AlphaFoldDB" id="A0A077ZFQ5"/>
<feature type="domain" description="Cation channel complex component UNC80 N-terminal" evidence="2">
    <location>
        <begin position="19"/>
        <end position="211"/>
    </location>
</feature>
<dbReference type="GO" id="GO:0034703">
    <property type="term" value="C:cation channel complex"/>
    <property type="evidence" value="ECO:0007669"/>
    <property type="project" value="TreeGrafter"/>
</dbReference>
<dbReference type="GO" id="GO:0055080">
    <property type="term" value="P:monoatomic cation homeostasis"/>
    <property type="evidence" value="ECO:0007669"/>
    <property type="project" value="TreeGrafter"/>
</dbReference>
<dbReference type="STRING" id="36087.A0A077ZFQ5"/>
<dbReference type="GO" id="GO:0005261">
    <property type="term" value="F:monoatomic cation channel activity"/>
    <property type="evidence" value="ECO:0007669"/>
    <property type="project" value="TreeGrafter"/>
</dbReference>
<protein>
    <recommendedName>
        <fullName evidence="2">Cation channel complex component UNC80 N-terminal domain-containing protein</fullName>
    </recommendedName>
</protein>
<evidence type="ECO:0000256" key="1">
    <source>
        <dbReference type="SAM" id="MobiDB-lite"/>
    </source>
</evidence>
<dbReference type="PANTHER" id="PTHR31781">
    <property type="entry name" value="UNC80"/>
    <property type="match status" value="1"/>
</dbReference>
<proteinExistence type="predicted"/>
<dbReference type="InterPro" id="IPR031542">
    <property type="entry name" value="UNC80_N"/>
</dbReference>